<evidence type="ECO:0000256" key="1">
    <source>
        <dbReference type="SAM" id="MobiDB-lite"/>
    </source>
</evidence>
<evidence type="ECO:0000313" key="2">
    <source>
        <dbReference type="EMBL" id="XDV72004.1"/>
    </source>
</evidence>
<accession>A0AB39YNK9</accession>
<gene>
    <name evidence="2" type="ORF">ABQM86_02095</name>
</gene>
<organism evidence="2">
    <name type="scientific">Paenarthrobacter sp. AMU7</name>
    <dbReference type="NCBI Taxonomy" id="3162492"/>
    <lineage>
        <taxon>Bacteria</taxon>
        <taxon>Bacillati</taxon>
        <taxon>Actinomycetota</taxon>
        <taxon>Actinomycetes</taxon>
        <taxon>Micrococcales</taxon>
        <taxon>Micrococcaceae</taxon>
        <taxon>Paenarthrobacter</taxon>
    </lineage>
</organism>
<dbReference type="EMBL" id="CP165735">
    <property type="protein sequence ID" value="XDV72004.1"/>
    <property type="molecule type" value="Genomic_DNA"/>
</dbReference>
<proteinExistence type="predicted"/>
<feature type="region of interest" description="Disordered" evidence="1">
    <location>
        <begin position="185"/>
        <end position="205"/>
    </location>
</feature>
<name>A0AB39YNK9_9MICC</name>
<reference evidence="2" key="1">
    <citation type="submission" date="2024-07" db="EMBL/GenBank/DDBJ databases">
        <authorList>
            <person name="Li J."/>
            <person name="Wei H."/>
            <person name="Ma J."/>
        </authorList>
    </citation>
    <scope>NUCLEOTIDE SEQUENCE</scope>
    <source>
        <strain evidence="2">AMU7</strain>
    </source>
</reference>
<sequence length="205" mass="22644">MTLLNPGANRGTMDVRRPRPFLKLMRAVHKDGTHQPSAIVRGLPPHRSGPLTRKKNAGRATLVYGADRPVAIPGDTVIFTAWIINRSASHLRDVTLVPRSFTNEGMEVLRYTSEPVERDLRIRLLAPGESVMRSFTYLVTDADHIHGGSLVSAMQVHASCRGQVVFDENDAIVSLSGARKDWPFPADRAGLPLKRRKNSEQPVPA</sequence>
<dbReference type="AlphaFoldDB" id="A0AB39YNK9"/>
<dbReference type="RefSeq" id="WP_369745818.1">
    <property type="nucleotide sequence ID" value="NZ_CP165735.1"/>
</dbReference>
<protein>
    <submittedName>
        <fullName evidence="2">Uncharacterized protein</fullName>
    </submittedName>
</protein>